<dbReference type="PANTHER" id="PTHR10000:SF8">
    <property type="entry name" value="HAD SUPERFAMILY HYDROLASE-LIKE, TYPE 3"/>
    <property type="match status" value="1"/>
</dbReference>
<reference evidence="2" key="1">
    <citation type="journal article" date="2019" name="Int. J. Syst. Evol. Microbiol.">
        <title>The Global Catalogue of Microorganisms (GCM) 10K type strain sequencing project: providing services to taxonomists for standard genome sequencing and annotation.</title>
        <authorList>
            <consortium name="The Broad Institute Genomics Platform"/>
            <consortium name="The Broad Institute Genome Sequencing Center for Infectious Disease"/>
            <person name="Wu L."/>
            <person name="Ma J."/>
        </authorList>
    </citation>
    <scope>NUCLEOTIDE SEQUENCE [LARGE SCALE GENOMIC DNA]</scope>
    <source>
        <strain evidence="2">CCUG 36956</strain>
    </source>
</reference>
<dbReference type="InterPro" id="IPR036412">
    <property type="entry name" value="HAD-like_sf"/>
</dbReference>
<dbReference type="Gene3D" id="3.30.1240.10">
    <property type="match status" value="1"/>
</dbReference>
<organism evidence="1 2">
    <name type="scientific">Nocardia lasii</name>
    <dbReference type="NCBI Taxonomy" id="1616107"/>
    <lineage>
        <taxon>Bacteria</taxon>
        <taxon>Bacillati</taxon>
        <taxon>Actinomycetota</taxon>
        <taxon>Actinomycetes</taxon>
        <taxon>Mycobacteriales</taxon>
        <taxon>Nocardiaceae</taxon>
        <taxon>Nocardia</taxon>
    </lineage>
</organism>
<dbReference type="Gene3D" id="3.40.50.1000">
    <property type="entry name" value="HAD superfamily/HAD-like"/>
    <property type="match status" value="1"/>
</dbReference>
<dbReference type="InterPro" id="IPR023214">
    <property type="entry name" value="HAD_sf"/>
</dbReference>
<dbReference type="PANTHER" id="PTHR10000">
    <property type="entry name" value="PHOSPHOSERINE PHOSPHATASE"/>
    <property type="match status" value="1"/>
</dbReference>
<dbReference type="GO" id="GO:0016787">
    <property type="term" value="F:hydrolase activity"/>
    <property type="evidence" value="ECO:0007669"/>
    <property type="project" value="UniProtKB-KW"/>
</dbReference>
<comment type="caution">
    <text evidence="1">The sequence shown here is derived from an EMBL/GenBank/DDBJ whole genome shotgun (WGS) entry which is preliminary data.</text>
</comment>
<dbReference type="RefSeq" id="WP_378605430.1">
    <property type="nucleotide sequence ID" value="NZ_JBHSQN010000009.1"/>
</dbReference>
<dbReference type="Pfam" id="PF08282">
    <property type="entry name" value="Hydrolase_3"/>
    <property type="match status" value="1"/>
</dbReference>
<evidence type="ECO:0000313" key="1">
    <source>
        <dbReference type="EMBL" id="MFC6012241.1"/>
    </source>
</evidence>
<protein>
    <submittedName>
        <fullName evidence="1">HAD family hydrolase</fullName>
        <ecNumber evidence="1">3.1.3.-</ecNumber>
    </submittedName>
</protein>
<keyword evidence="2" id="KW-1185">Reference proteome</keyword>
<dbReference type="EMBL" id="JBHSQN010000009">
    <property type="protein sequence ID" value="MFC6012241.1"/>
    <property type="molecule type" value="Genomic_DNA"/>
</dbReference>
<sequence>MTRVRLFATDLDGTLLRSDRTVSGRTARAMASAQAAGIEVVWATARARHSVDELARSCGFRGKAVCANGAVLLDLADGTPSIVDTVTIEAEAAAAVIRRIRDLIPGVVFATVGATRFVAEPGYAALCAFTDHHRDPREMELSHTLPAGLDAMVKIVARHPELPGAQLYRAAVSAGITGVELTHSGAAYMEMAAEGVSKASALARLCALDGIDPTAVAAAGDALNDVAMLTWAGTALVPANADPEVLALADRVLPTNDEDGVASYLEELARHETGTRAVPGRH</sequence>
<keyword evidence="1" id="KW-0378">Hydrolase</keyword>
<dbReference type="SUPFAM" id="SSF56784">
    <property type="entry name" value="HAD-like"/>
    <property type="match status" value="1"/>
</dbReference>
<evidence type="ECO:0000313" key="2">
    <source>
        <dbReference type="Proteomes" id="UP001596223"/>
    </source>
</evidence>
<gene>
    <name evidence="1" type="ORF">ACFP3H_14370</name>
</gene>
<proteinExistence type="predicted"/>
<dbReference type="Proteomes" id="UP001596223">
    <property type="component" value="Unassembled WGS sequence"/>
</dbReference>
<dbReference type="EC" id="3.1.3.-" evidence="1"/>
<name>A0ABW1JTL4_9NOCA</name>
<accession>A0ABW1JTL4</accession>